<dbReference type="EMBL" id="JBFXLU010000478">
    <property type="protein sequence ID" value="KAL2825686.1"/>
    <property type="molecule type" value="Genomic_DNA"/>
</dbReference>
<feature type="non-terminal residue" evidence="2">
    <location>
        <position position="1"/>
    </location>
</feature>
<dbReference type="Proteomes" id="UP001610446">
    <property type="component" value="Unassembled WGS sequence"/>
</dbReference>
<comment type="caution">
    <text evidence="2">The sequence shown here is derived from an EMBL/GenBank/DDBJ whole genome shotgun (WGS) entry which is preliminary data.</text>
</comment>
<proteinExistence type="predicted"/>
<feature type="transmembrane region" description="Helical" evidence="1">
    <location>
        <begin position="12"/>
        <end position="38"/>
    </location>
</feature>
<evidence type="ECO:0000256" key="1">
    <source>
        <dbReference type="SAM" id="Phobius"/>
    </source>
</evidence>
<sequence length="111" mass="12500">YISYLGDALIHISFPILLIGAGLFHPLAAVGPLANYIFLRYIGGDRENEQTQAERYEKEDPIKAVEFRQYREEKNSFWPDVREIGNKWSWVVLLAGAGGVIVERAASSVFA</sequence>
<evidence type="ECO:0000313" key="2">
    <source>
        <dbReference type="EMBL" id="KAL2825686.1"/>
    </source>
</evidence>
<evidence type="ECO:0000313" key="3">
    <source>
        <dbReference type="Proteomes" id="UP001610446"/>
    </source>
</evidence>
<keyword evidence="1" id="KW-1133">Transmembrane helix</keyword>
<name>A0ABR4ID76_9EURO</name>
<accession>A0ABR4ID76</accession>
<protein>
    <submittedName>
        <fullName evidence="2">Uncharacterized protein</fullName>
    </submittedName>
</protein>
<keyword evidence="1" id="KW-0812">Transmembrane</keyword>
<keyword evidence="3" id="KW-1185">Reference proteome</keyword>
<reference evidence="2 3" key="1">
    <citation type="submission" date="2024-07" db="EMBL/GenBank/DDBJ databases">
        <title>Section-level genome sequencing and comparative genomics of Aspergillus sections Usti and Cavernicolus.</title>
        <authorList>
            <consortium name="Lawrence Berkeley National Laboratory"/>
            <person name="Nybo J.L."/>
            <person name="Vesth T.C."/>
            <person name="Theobald S."/>
            <person name="Frisvad J.C."/>
            <person name="Larsen T.O."/>
            <person name="Kjaerboelling I."/>
            <person name="Rothschild-Mancinelli K."/>
            <person name="Lyhne E.K."/>
            <person name="Kogle M.E."/>
            <person name="Barry K."/>
            <person name="Clum A."/>
            <person name="Na H."/>
            <person name="Ledsgaard L."/>
            <person name="Lin J."/>
            <person name="Lipzen A."/>
            <person name="Kuo A."/>
            <person name="Riley R."/>
            <person name="Mondo S."/>
            <person name="Labutti K."/>
            <person name="Haridas S."/>
            <person name="Pangalinan J."/>
            <person name="Salamov A.A."/>
            <person name="Simmons B.A."/>
            <person name="Magnuson J.K."/>
            <person name="Chen J."/>
            <person name="Drula E."/>
            <person name="Henrissat B."/>
            <person name="Wiebenga A."/>
            <person name="Lubbers R.J."/>
            <person name="Gomes A.C."/>
            <person name="Makela M.R."/>
            <person name="Stajich J."/>
            <person name="Grigoriev I.V."/>
            <person name="Mortensen U.H."/>
            <person name="De Vries R.P."/>
            <person name="Baker S.E."/>
            <person name="Andersen M.R."/>
        </authorList>
    </citation>
    <scope>NUCLEOTIDE SEQUENCE [LARGE SCALE GENOMIC DNA]</scope>
    <source>
        <strain evidence="2 3">CBS 123904</strain>
    </source>
</reference>
<gene>
    <name evidence="2" type="ORF">BJY01DRAFT_256204</name>
</gene>
<organism evidence="2 3">
    <name type="scientific">Aspergillus pseudoustus</name>
    <dbReference type="NCBI Taxonomy" id="1810923"/>
    <lineage>
        <taxon>Eukaryota</taxon>
        <taxon>Fungi</taxon>
        <taxon>Dikarya</taxon>
        <taxon>Ascomycota</taxon>
        <taxon>Pezizomycotina</taxon>
        <taxon>Eurotiomycetes</taxon>
        <taxon>Eurotiomycetidae</taxon>
        <taxon>Eurotiales</taxon>
        <taxon>Aspergillaceae</taxon>
        <taxon>Aspergillus</taxon>
        <taxon>Aspergillus subgen. Nidulantes</taxon>
    </lineage>
</organism>
<keyword evidence="1" id="KW-0472">Membrane</keyword>